<evidence type="ECO:0000256" key="12">
    <source>
        <dbReference type="ARBA" id="ARBA00023170"/>
    </source>
</evidence>
<dbReference type="GO" id="GO:0015343">
    <property type="term" value="F:siderophore-iron transmembrane transporter activity"/>
    <property type="evidence" value="ECO:0007669"/>
    <property type="project" value="InterPro"/>
</dbReference>
<evidence type="ECO:0000259" key="17">
    <source>
        <dbReference type="Pfam" id="PF00593"/>
    </source>
</evidence>
<organism evidence="19 20">
    <name type="scientific">Geoalkalibacter ferrihydriticus</name>
    <dbReference type="NCBI Taxonomy" id="392333"/>
    <lineage>
        <taxon>Bacteria</taxon>
        <taxon>Pseudomonadati</taxon>
        <taxon>Thermodesulfobacteriota</taxon>
        <taxon>Desulfuromonadia</taxon>
        <taxon>Desulfuromonadales</taxon>
        <taxon>Geoalkalibacteraceae</taxon>
        <taxon>Geoalkalibacter</taxon>
    </lineage>
</organism>
<feature type="domain" description="TonB-dependent receptor plug" evidence="18">
    <location>
        <begin position="50"/>
        <end position="159"/>
    </location>
</feature>
<evidence type="ECO:0000313" key="20">
    <source>
        <dbReference type="Proteomes" id="UP000182146"/>
    </source>
</evidence>
<evidence type="ECO:0000256" key="16">
    <source>
        <dbReference type="SAM" id="SignalP"/>
    </source>
</evidence>
<dbReference type="GO" id="GO:0038023">
    <property type="term" value="F:signaling receptor activity"/>
    <property type="evidence" value="ECO:0007669"/>
    <property type="project" value="InterPro"/>
</dbReference>
<dbReference type="InterPro" id="IPR037066">
    <property type="entry name" value="Plug_dom_sf"/>
</dbReference>
<gene>
    <name evidence="19" type="ORF">SAMN05660860_02738</name>
</gene>
<dbReference type="AlphaFoldDB" id="A0A1G9U6C9"/>
<evidence type="ECO:0000256" key="8">
    <source>
        <dbReference type="ARBA" id="ARBA00023004"/>
    </source>
</evidence>
<keyword evidence="3 14" id="KW-0813">Transport</keyword>
<dbReference type="Gene3D" id="2.40.170.20">
    <property type="entry name" value="TonB-dependent receptor, beta-barrel domain"/>
    <property type="match status" value="1"/>
</dbReference>
<name>A0A1G9U6C9_9BACT</name>
<proteinExistence type="inferred from homology"/>
<dbReference type="InterPro" id="IPR039426">
    <property type="entry name" value="TonB-dep_rcpt-like"/>
</dbReference>
<dbReference type="InterPro" id="IPR010105">
    <property type="entry name" value="TonB_sidphr_rcpt"/>
</dbReference>
<evidence type="ECO:0000313" key="19">
    <source>
        <dbReference type="EMBL" id="SDM55491.1"/>
    </source>
</evidence>
<dbReference type="CDD" id="cd01347">
    <property type="entry name" value="ligand_gated_channel"/>
    <property type="match status" value="1"/>
</dbReference>
<keyword evidence="4 14" id="KW-1134">Transmembrane beta strand</keyword>
<feature type="domain" description="TonB-dependent receptor-like beta-barrel" evidence="17">
    <location>
        <begin position="231"/>
        <end position="665"/>
    </location>
</feature>
<comment type="similarity">
    <text evidence="2 14 15">Belongs to the TonB-dependent receptor family.</text>
</comment>
<dbReference type="NCBIfam" id="TIGR01783">
    <property type="entry name" value="TonB-siderophor"/>
    <property type="match status" value="1"/>
</dbReference>
<reference evidence="19 20" key="1">
    <citation type="submission" date="2016-10" db="EMBL/GenBank/DDBJ databases">
        <authorList>
            <person name="de Groot N.N."/>
        </authorList>
    </citation>
    <scope>NUCLEOTIDE SEQUENCE [LARGE SCALE GENOMIC DNA]</scope>
    <source>
        <strain evidence="19 20">DSM 17813</strain>
    </source>
</reference>
<keyword evidence="12" id="KW-0675">Receptor</keyword>
<dbReference type="RefSeq" id="WP_161807411.1">
    <property type="nucleotide sequence ID" value="NZ_FNGU01000007.1"/>
</dbReference>
<evidence type="ECO:0000256" key="13">
    <source>
        <dbReference type="ARBA" id="ARBA00023237"/>
    </source>
</evidence>
<evidence type="ECO:0000256" key="5">
    <source>
        <dbReference type="ARBA" id="ARBA00022496"/>
    </source>
</evidence>
<dbReference type="Pfam" id="PF07715">
    <property type="entry name" value="Plug"/>
    <property type="match status" value="1"/>
</dbReference>
<dbReference type="GO" id="GO:0009279">
    <property type="term" value="C:cell outer membrane"/>
    <property type="evidence" value="ECO:0007669"/>
    <property type="project" value="UniProtKB-SubCell"/>
</dbReference>
<evidence type="ECO:0000256" key="9">
    <source>
        <dbReference type="ARBA" id="ARBA00023065"/>
    </source>
</evidence>
<dbReference type="PROSITE" id="PS01156">
    <property type="entry name" value="TONB_DEPENDENT_REC_2"/>
    <property type="match status" value="1"/>
</dbReference>
<evidence type="ECO:0000256" key="11">
    <source>
        <dbReference type="ARBA" id="ARBA00023136"/>
    </source>
</evidence>
<keyword evidence="11 14" id="KW-0472">Membrane</keyword>
<dbReference type="EMBL" id="FNGU01000007">
    <property type="protein sequence ID" value="SDM55491.1"/>
    <property type="molecule type" value="Genomic_DNA"/>
</dbReference>
<evidence type="ECO:0000256" key="3">
    <source>
        <dbReference type="ARBA" id="ARBA00022448"/>
    </source>
</evidence>
<evidence type="ECO:0000256" key="4">
    <source>
        <dbReference type="ARBA" id="ARBA00022452"/>
    </source>
</evidence>
<dbReference type="PROSITE" id="PS52016">
    <property type="entry name" value="TONB_DEPENDENT_REC_3"/>
    <property type="match status" value="1"/>
</dbReference>
<keyword evidence="6 14" id="KW-0812">Transmembrane</keyword>
<keyword evidence="5" id="KW-0410">Iron transport</keyword>
<dbReference type="STRING" id="392333.SAMN05660860_02738"/>
<keyword evidence="7 16" id="KW-0732">Signal</keyword>
<keyword evidence="10 15" id="KW-0798">TonB box</keyword>
<accession>A0A1G9U6C9</accession>
<evidence type="ECO:0000256" key="1">
    <source>
        <dbReference type="ARBA" id="ARBA00004571"/>
    </source>
</evidence>
<dbReference type="Gene3D" id="2.170.130.10">
    <property type="entry name" value="TonB-dependent receptor, plug domain"/>
    <property type="match status" value="1"/>
</dbReference>
<dbReference type="InterPro" id="IPR036942">
    <property type="entry name" value="Beta-barrel_TonB_sf"/>
</dbReference>
<dbReference type="PANTHER" id="PTHR30442">
    <property type="entry name" value="IRON III DICITRATE TRANSPORT PROTEIN FECA"/>
    <property type="match status" value="1"/>
</dbReference>
<dbReference type="InterPro" id="IPR000531">
    <property type="entry name" value="Beta-barrel_TonB"/>
</dbReference>
<evidence type="ECO:0000256" key="2">
    <source>
        <dbReference type="ARBA" id="ARBA00009810"/>
    </source>
</evidence>
<evidence type="ECO:0000259" key="18">
    <source>
        <dbReference type="Pfam" id="PF07715"/>
    </source>
</evidence>
<dbReference type="Proteomes" id="UP000182146">
    <property type="component" value="Unassembled WGS sequence"/>
</dbReference>
<dbReference type="SUPFAM" id="SSF56935">
    <property type="entry name" value="Porins"/>
    <property type="match status" value="1"/>
</dbReference>
<dbReference type="InterPro" id="IPR010917">
    <property type="entry name" value="TonB_rcpt_CS"/>
</dbReference>
<comment type="subcellular location">
    <subcellularLocation>
        <location evidence="1 14">Cell outer membrane</location>
        <topology evidence="1 14">Multi-pass membrane protein</topology>
    </subcellularLocation>
</comment>
<evidence type="ECO:0000256" key="7">
    <source>
        <dbReference type="ARBA" id="ARBA00022729"/>
    </source>
</evidence>
<protein>
    <submittedName>
        <fullName evidence="19">Fe(3+) dicitrate transport protein</fullName>
    </submittedName>
</protein>
<keyword evidence="13 14" id="KW-0998">Cell outer membrane</keyword>
<evidence type="ECO:0000256" key="15">
    <source>
        <dbReference type="RuleBase" id="RU003357"/>
    </source>
</evidence>
<dbReference type="OrthoDB" id="5389752at2"/>
<dbReference type="InterPro" id="IPR012910">
    <property type="entry name" value="Plug_dom"/>
</dbReference>
<keyword evidence="8" id="KW-0408">Iron</keyword>
<evidence type="ECO:0000256" key="10">
    <source>
        <dbReference type="ARBA" id="ARBA00023077"/>
    </source>
</evidence>
<keyword evidence="9" id="KW-0406">Ion transport</keyword>
<evidence type="ECO:0000256" key="14">
    <source>
        <dbReference type="PROSITE-ProRule" id="PRU01360"/>
    </source>
</evidence>
<dbReference type="Pfam" id="PF00593">
    <property type="entry name" value="TonB_dep_Rec_b-barrel"/>
    <property type="match status" value="1"/>
</dbReference>
<dbReference type="GO" id="GO:0015891">
    <property type="term" value="P:siderophore transport"/>
    <property type="evidence" value="ECO:0007669"/>
    <property type="project" value="InterPro"/>
</dbReference>
<feature type="signal peptide" evidence="16">
    <location>
        <begin position="1"/>
        <end position="24"/>
    </location>
</feature>
<feature type="chain" id="PRO_5010288854" evidence="16">
    <location>
        <begin position="25"/>
        <end position="695"/>
    </location>
</feature>
<evidence type="ECO:0000256" key="6">
    <source>
        <dbReference type="ARBA" id="ARBA00022692"/>
    </source>
</evidence>
<sequence>MRFTRTRKALIMPMLLGTSLLAGAGSAAGEETIAKLPTIEVIGTTAEALDTVPGSTIVITAEKLEATRPLSTQDALRREPGVHAVETEGYGFFPRIGIRGLNPDMSKKVMLLEDGAPIALGPYTDPAAYYHPPIERMERIDVLKGSGSLRYGPSTIGGAINYVTKNPPYEPGGSLTLTSGNQDFRSLLFDYGGTWDNATAGISYLKKTGDGTRRNSDFDVDDLVLKTGFGIGPNQFVGVKLTYYNQDSQSTYLGLTQREFAEDPRQNKAAHDRIEVERYSVDLNHELQITPDLAWRTLIYANNATRDWWREDFDFNAGTGLNEMRGTNGGRLREFTVAGVDTRLELNHLALGIHNETEFGVRLHTEEMNNQRVNGATADARSGVIREDDRREADALAAFLQNRVHFTDRLAVTPGLRVEHYRQERTIHRWDNQDVNLTNKGRNTEWVPGIGATYRAADALVLFGGVHRGFAPPRVADAIASDGVAIDLKAERSNNYEFGVRGSLPRLSYEIAAFRYDFSNQIIQASQAGGATSELTNAGETLNQGFEVGIGADLGWGFGLDANWTHVATAKLDSTRIIGGIDRKGNRLPYAPENLVNATLSYRQDNWGAGLSYQFVDEQFADFANTREGSANGMTGLIPSYSLWHLNGDYQLTERVKMFASVKNLFDKKYMASRAPQGIFPGLERLITAGVKMDF</sequence>
<dbReference type="PANTHER" id="PTHR30442:SF0">
    <property type="entry name" value="FE(3+) DICITRATE TRANSPORT PROTEIN FECA"/>
    <property type="match status" value="1"/>
</dbReference>